<organism evidence="2 4">
    <name type="scientific">Araneus ventricosus</name>
    <name type="common">Orbweaver spider</name>
    <name type="synonym">Epeira ventricosa</name>
    <dbReference type="NCBI Taxonomy" id="182803"/>
    <lineage>
        <taxon>Eukaryota</taxon>
        <taxon>Metazoa</taxon>
        <taxon>Ecdysozoa</taxon>
        <taxon>Arthropoda</taxon>
        <taxon>Chelicerata</taxon>
        <taxon>Arachnida</taxon>
        <taxon>Araneae</taxon>
        <taxon>Araneomorphae</taxon>
        <taxon>Entelegynae</taxon>
        <taxon>Araneoidea</taxon>
        <taxon>Araneidae</taxon>
        <taxon>Araneus</taxon>
    </lineage>
</organism>
<dbReference type="EMBL" id="BGPR01038819">
    <property type="protein sequence ID" value="GBO14701.1"/>
    <property type="molecule type" value="Genomic_DNA"/>
</dbReference>
<protein>
    <submittedName>
        <fullName evidence="2">Uncharacterized protein</fullName>
    </submittedName>
</protein>
<comment type="caution">
    <text evidence="2">The sequence shown here is derived from an EMBL/GenBank/DDBJ whole genome shotgun (WGS) entry which is preliminary data.</text>
</comment>
<accession>A0A4Y2UT19</accession>
<proteinExistence type="predicted"/>
<name>A0A4Y2UT19_ARAVE</name>
<dbReference type="AlphaFoldDB" id="A0A4Y2UT19"/>
<reference evidence="2 4" key="1">
    <citation type="journal article" date="2019" name="Sci. Rep.">
        <title>Orb-weaving spider Araneus ventricosus genome elucidates the spidroin gene catalogue.</title>
        <authorList>
            <person name="Kono N."/>
            <person name="Nakamura H."/>
            <person name="Ohtoshi R."/>
            <person name="Moran D.A.P."/>
            <person name="Shinohara A."/>
            <person name="Yoshida Y."/>
            <person name="Fujiwara M."/>
            <person name="Mori M."/>
            <person name="Tomita M."/>
            <person name="Arakawa K."/>
        </authorList>
    </citation>
    <scope>NUCLEOTIDE SEQUENCE [LARGE SCALE GENOMIC DNA]</scope>
</reference>
<evidence type="ECO:0000256" key="1">
    <source>
        <dbReference type="SAM" id="MobiDB-lite"/>
    </source>
</evidence>
<dbReference type="EMBL" id="BGPR01038818">
    <property type="protein sequence ID" value="GBO14700.1"/>
    <property type="molecule type" value="Genomic_DNA"/>
</dbReference>
<evidence type="ECO:0000313" key="3">
    <source>
        <dbReference type="EMBL" id="GBO14701.1"/>
    </source>
</evidence>
<dbReference type="Proteomes" id="UP000499080">
    <property type="component" value="Unassembled WGS sequence"/>
</dbReference>
<keyword evidence="4" id="KW-1185">Reference proteome</keyword>
<feature type="region of interest" description="Disordered" evidence="1">
    <location>
        <begin position="1"/>
        <end position="22"/>
    </location>
</feature>
<evidence type="ECO:0000313" key="4">
    <source>
        <dbReference type="Proteomes" id="UP000499080"/>
    </source>
</evidence>
<feature type="compositionally biased region" description="Basic and acidic residues" evidence="1">
    <location>
        <begin position="7"/>
        <end position="21"/>
    </location>
</feature>
<gene>
    <name evidence="3" type="ORF">AVEN_74073_1</name>
    <name evidence="2" type="ORF">AVEN_96758_1</name>
</gene>
<evidence type="ECO:0000313" key="2">
    <source>
        <dbReference type="EMBL" id="GBO14700.1"/>
    </source>
</evidence>
<sequence length="124" mass="14344">MSSSNSRRADETVDTSTERSHTSKIHKRCSLHFLLKVSWPSISTETTFDCRNYLQEFQEDPKKEKRYSGSLHGTEVSPRRECFEDLQTVPPFFLSLLSLSFWHSRDKYIYSANNQIYISAAGIG</sequence>